<protein>
    <submittedName>
        <fullName evidence="3">Inner membrane protein YgaP</fullName>
    </submittedName>
</protein>
<dbReference type="InterPro" id="IPR036873">
    <property type="entry name" value="Rhodanese-like_dom_sf"/>
</dbReference>
<keyword evidence="1" id="KW-0812">Transmembrane</keyword>
<feature type="transmembrane region" description="Helical" evidence="1">
    <location>
        <begin position="120"/>
        <end position="138"/>
    </location>
</feature>
<feature type="transmembrane region" description="Helical" evidence="1">
    <location>
        <begin position="144"/>
        <end position="168"/>
    </location>
</feature>
<dbReference type="KEGG" id="pcor:KS4_20030"/>
<dbReference type="PANTHER" id="PTHR45431">
    <property type="entry name" value="RHODANESE-LIKE DOMAIN-CONTAINING PROTEIN 15, CHLOROPLASTIC"/>
    <property type="match status" value="1"/>
</dbReference>
<dbReference type="Pfam" id="PF11127">
    <property type="entry name" value="YgaP-like_TM"/>
    <property type="match status" value="1"/>
</dbReference>
<dbReference type="Gene3D" id="3.40.250.10">
    <property type="entry name" value="Rhodanese-like domain"/>
    <property type="match status" value="1"/>
</dbReference>
<dbReference type="Proteomes" id="UP000317369">
    <property type="component" value="Chromosome"/>
</dbReference>
<dbReference type="SUPFAM" id="SSF52821">
    <property type="entry name" value="Rhodanese/Cell cycle control phosphatase"/>
    <property type="match status" value="1"/>
</dbReference>
<evidence type="ECO:0000313" key="4">
    <source>
        <dbReference type="Proteomes" id="UP000317369"/>
    </source>
</evidence>
<keyword evidence="4" id="KW-1185">Reference proteome</keyword>
<feature type="domain" description="Rhodanese" evidence="2">
    <location>
        <begin position="21"/>
        <end position="108"/>
    </location>
</feature>
<evidence type="ECO:0000259" key="2">
    <source>
        <dbReference type="PROSITE" id="PS50206"/>
    </source>
</evidence>
<accession>A0A517YUL5</accession>
<evidence type="ECO:0000256" key="1">
    <source>
        <dbReference type="SAM" id="Phobius"/>
    </source>
</evidence>
<dbReference type="CDD" id="cd00158">
    <property type="entry name" value="RHOD"/>
    <property type="match status" value="1"/>
</dbReference>
<dbReference type="InterPro" id="IPR052367">
    <property type="entry name" value="Thiosulfate_ST/Rhodanese-like"/>
</dbReference>
<dbReference type="InterPro" id="IPR001763">
    <property type="entry name" value="Rhodanese-like_dom"/>
</dbReference>
<organism evidence="3 4">
    <name type="scientific">Poriferisphaera corsica</name>
    <dbReference type="NCBI Taxonomy" id="2528020"/>
    <lineage>
        <taxon>Bacteria</taxon>
        <taxon>Pseudomonadati</taxon>
        <taxon>Planctomycetota</taxon>
        <taxon>Phycisphaerae</taxon>
        <taxon>Phycisphaerales</taxon>
        <taxon>Phycisphaeraceae</taxon>
        <taxon>Poriferisphaera</taxon>
    </lineage>
</organism>
<evidence type="ECO:0000313" key="3">
    <source>
        <dbReference type="EMBL" id="QDU33943.1"/>
    </source>
</evidence>
<dbReference type="EMBL" id="CP036425">
    <property type="protein sequence ID" value="QDU33943.1"/>
    <property type="molecule type" value="Genomic_DNA"/>
</dbReference>
<dbReference type="PROSITE" id="PS50206">
    <property type="entry name" value="RHODANESE_3"/>
    <property type="match status" value="1"/>
</dbReference>
<keyword evidence="1" id="KW-0472">Membrane</keyword>
<gene>
    <name evidence="3" type="primary">ygaP</name>
    <name evidence="3" type="ORF">KS4_20030</name>
</gene>
<dbReference type="Gene3D" id="6.10.140.1340">
    <property type="match status" value="1"/>
</dbReference>
<dbReference type="PANTHER" id="PTHR45431:SF3">
    <property type="entry name" value="RHODANESE-LIKE DOMAIN-CONTAINING PROTEIN 15, CHLOROPLASTIC"/>
    <property type="match status" value="1"/>
</dbReference>
<dbReference type="Pfam" id="PF00581">
    <property type="entry name" value="Rhodanese"/>
    <property type="match status" value="1"/>
</dbReference>
<reference evidence="3 4" key="1">
    <citation type="submission" date="2019-02" db="EMBL/GenBank/DDBJ databases">
        <title>Deep-cultivation of Planctomycetes and their phenomic and genomic characterization uncovers novel biology.</title>
        <authorList>
            <person name="Wiegand S."/>
            <person name="Jogler M."/>
            <person name="Boedeker C."/>
            <person name="Pinto D."/>
            <person name="Vollmers J."/>
            <person name="Rivas-Marin E."/>
            <person name="Kohn T."/>
            <person name="Peeters S.H."/>
            <person name="Heuer A."/>
            <person name="Rast P."/>
            <person name="Oberbeckmann S."/>
            <person name="Bunk B."/>
            <person name="Jeske O."/>
            <person name="Meyerdierks A."/>
            <person name="Storesund J.E."/>
            <person name="Kallscheuer N."/>
            <person name="Luecker S."/>
            <person name="Lage O.M."/>
            <person name="Pohl T."/>
            <person name="Merkel B.J."/>
            <person name="Hornburger P."/>
            <person name="Mueller R.-W."/>
            <person name="Bruemmer F."/>
            <person name="Labrenz M."/>
            <person name="Spormann A.M."/>
            <person name="Op den Camp H."/>
            <person name="Overmann J."/>
            <person name="Amann R."/>
            <person name="Jetten M.S.M."/>
            <person name="Mascher T."/>
            <person name="Medema M.H."/>
            <person name="Devos D.P."/>
            <person name="Kaster A.-K."/>
            <person name="Ovreas L."/>
            <person name="Rohde M."/>
            <person name="Galperin M.Y."/>
            <person name="Jogler C."/>
        </authorList>
    </citation>
    <scope>NUCLEOTIDE SEQUENCE [LARGE SCALE GENOMIC DNA]</scope>
    <source>
        <strain evidence="3 4">KS4</strain>
    </source>
</reference>
<dbReference type="AlphaFoldDB" id="A0A517YUL5"/>
<sequence>MNTINPTECYKQITDSPTTSHLIDVRTPGEHAQIHANNAQLFPLDKLNPEQVISTLGCADCDTIYILCHSGARAQKAQAKFQAAGHANTVVVDGGTQAWAAADLPIEKAEKQTMSLQRQVQIAAGAMITLGVVLAFSLHCSFIAISAFVGLGLMFAGLTNTCGLAIFLAKMPWNNPKGCVTNCSCPIN</sequence>
<name>A0A517YUL5_9BACT</name>
<proteinExistence type="predicted"/>
<dbReference type="SMART" id="SM00450">
    <property type="entry name" value="RHOD"/>
    <property type="match status" value="1"/>
</dbReference>
<dbReference type="OrthoDB" id="9800872at2"/>
<dbReference type="InterPro" id="IPR021309">
    <property type="entry name" value="YgaP-like_TM"/>
</dbReference>
<dbReference type="RefSeq" id="WP_145077397.1">
    <property type="nucleotide sequence ID" value="NZ_CP036425.1"/>
</dbReference>
<keyword evidence="1" id="KW-1133">Transmembrane helix</keyword>